<keyword evidence="6" id="KW-1185">Reference proteome</keyword>
<gene>
    <name evidence="5" type="primary">Hvm61</name>
    <name evidence="5" type="ORF">NYCLEU_R05449</name>
</gene>
<feature type="non-terminal residue" evidence="5">
    <location>
        <position position="1"/>
    </location>
</feature>
<keyword evidence="2" id="KW-1064">Adaptive immunity</keyword>
<dbReference type="InterPro" id="IPR050199">
    <property type="entry name" value="IgHV"/>
</dbReference>
<dbReference type="GO" id="GO:0019814">
    <property type="term" value="C:immunoglobulin complex"/>
    <property type="evidence" value="ECO:0007669"/>
    <property type="project" value="UniProtKB-KW"/>
</dbReference>
<name>A0A7L4CMI2_9AVES</name>
<dbReference type="InterPro" id="IPR013106">
    <property type="entry name" value="Ig_V-set"/>
</dbReference>
<dbReference type="Pfam" id="PF07686">
    <property type="entry name" value="V-set"/>
    <property type="match status" value="1"/>
</dbReference>
<reference evidence="5 6" key="1">
    <citation type="submission" date="2019-09" db="EMBL/GenBank/DDBJ databases">
        <title>Bird 10,000 Genomes (B10K) Project - Family phase.</title>
        <authorList>
            <person name="Zhang G."/>
        </authorList>
    </citation>
    <scope>NUCLEOTIDE SEQUENCE [LARGE SCALE GENOMIC DNA]</scope>
    <source>
        <strain evidence="5">B10K-DU-005-01</strain>
    </source>
</reference>
<keyword evidence="3" id="KW-1280">Immunoglobulin</keyword>
<keyword evidence="1" id="KW-0391">Immunity</keyword>
<dbReference type="InterPro" id="IPR036179">
    <property type="entry name" value="Ig-like_dom_sf"/>
</dbReference>
<proteinExistence type="predicted"/>
<evidence type="ECO:0000313" key="5">
    <source>
        <dbReference type="EMBL" id="NXW51370.1"/>
    </source>
</evidence>
<dbReference type="EMBL" id="VZZU01006135">
    <property type="protein sequence ID" value="NXW51370.1"/>
    <property type="molecule type" value="Genomic_DNA"/>
</dbReference>
<dbReference type="GO" id="GO:0002250">
    <property type="term" value="P:adaptive immune response"/>
    <property type="evidence" value="ECO:0007669"/>
    <property type="project" value="UniProtKB-KW"/>
</dbReference>
<feature type="domain" description="Ig-like" evidence="4">
    <location>
        <begin position="14"/>
        <end position="117"/>
    </location>
</feature>
<protein>
    <submittedName>
        <fullName evidence="5">HVM61 protein</fullName>
    </submittedName>
</protein>
<dbReference type="Gene3D" id="2.60.40.10">
    <property type="entry name" value="Immunoglobulins"/>
    <property type="match status" value="1"/>
</dbReference>
<sequence length="117" mass="12787">FIYTQISHLPCVFPGTFSTIEMVASGPKEGKVSGSLPLTCTITGASLDSPRYDWNCVRQAPGGELQFLGWIYPFGNNTGYALPFQGRANMSADKDKNKVFLQLHGLRALDTATYFCA</sequence>
<evidence type="ECO:0000259" key="4">
    <source>
        <dbReference type="PROSITE" id="PS50835"/>
    </source>
</evidence>
<dbReference type="Proteomes" id="UP000551823">
    <property type="component" value="Unassembled WGS sequence"/>
</dbReference>
<evidence type="ECO:0000256" key="3">
    <source>
        <dbReference type="ARBA" id="ARBA00043265"/>
    </source>
</evidence>
<evidence type="ECO:0000256" key="2">
    <source>
        <dbReference type="ARBA" id="ARBA00023130"/>
    </source>
</evidence>
<feature type="non-terminal residue" evidence="5">
    <location>
        <position position="117"/>
    </location>
</feature>
<evidence type="ECO:0000256" key="1">
    <source>
        <dbReference type="ARBA" id="ARBA00022859"/>
    </source>
</evidence>
<accession>A0A7L4CMI2</accession>
<dbReference type="PROSITE" id="PS50835">
    <property type="entry name" value="IG_LIKE"/>
    <property type="match status" value="1"/>
</dbReference>
<dbReference type="InterPro" id="IPR013783">
    <property type="entry name" value="Ig-like_fold"/>
</dbReference>
<dbReference type="InterPro" id="IPR007110">
    <property type="entry name" value="Ig-like_dom"/>
</dbReference>
<dbReference type="GO" id="GO:0005576">
    <property type="term" value="C:extracellular region"/>
    <property type="evidence" value="ECO:0007669"/>
    <property type="project" value="UniProtKB-ARBA"/>
</dbReference>
<dbReference type="SUPFAM" id="SSF48726">
    <property type="entry name" value="Immunoglobulin"/>
    <property type="match status" value="1"/>
</dbReference>
<dbReference type="PANTHER" id="PTHR23266">
    <property type="entry name" value="IMMUNOGLOBULIN HEAVY CHAIN"/>
    <property type="match status" value="1"/>
</dbReference>
<dbReference type="AlphaFoldDB" id="A0A7L4CMI2"/>
<organism evidence="5 6">
    <name type="scientific">Nyctiprogne leucopyga</name>
    <dbReference type="NCBI Taxonomy" id="382315"/>
    <lineage>
        <taxon>Eukaryota</taxon>
        <taxon>Metazoa</taxon>
        <taxon>Chordata</taxon>
        <taxon>Craniata</taxon>
        <taxon>Vertebrata</taxon>
        <taxon>Euteleostomi</taxon>
        <taxon>Archelosauria</taxon>
        <taxon>Archosauria</taxon>
        <taxon>Dinosauria</taxon>
        <taxon>Saurischia</taxon>
        <taxon>Theropoda</taxon>
        <taxon>Coelurosauria</taxon>
        <taxon>Aves</taxon>
        <taxon>Neognathae</taxon>
        <taxon>Neoaves</taxon>
        <taxon>Strisores</taxon>
        <taxon>Caprimulgiformes</taxon>
        <taxon>Caprimulgidae</taxon>
        <taxon>Chordeilinae</taxon>
        <taxon>Nyctiprogne</taxon>
    </lineage>
</organism>
<comment type="caution">
    <text evidence="5">The sequence shown here is derived from an EMBL/GenBank/DDBJ whole genome shotgun (WGS) entry which is preliminary data.</text>
</comment>
<evidence type="ECO:0000313" key="6">
    <source>
        <dbReference type="Proteomes" id="UP000551823"/>
    </source>
</evidence>
<dbReference type="SMART" id="SM00406">
    <property type="entry name" value="IGv"/>
    <property type="match status" value="1"/>
</dbReference>